<accession>A0A8S1QQI9</accession>
<feature type="repeat" description="WD" evidence="1">
    <location>
        <begin position="217"/>
        <end position="239"/>
    </location>
</feature>
<evidence type="ECO:0000313" key="3">
    <source>
        <dbReference type="EMBL" id="CAD8116887.1"/>
    </source>
</evidence>
<dbReference type="PROSITE" id="PS50082">
    <property type="entry name" value="WD_REPEATS_2"/>
    <property type="match status" value="2"/>
</dbReference>
<organism evidence="3 4">
    <name type="scientific">Paramecium primaurelia</name>
    <dbReference type="NCBI Taxonomy" id="5886"/>
    <lineage>
        <taxon>Eukaryota</taxon>
        <taxon>Sar</taxon>
        <taxon>Alveolata</taxon>
        <taxon>Ciliophora</taxon>
        <taxon>Intramacronucleata</taxon>
        <taxon>Oligohymenophorea</taxon>
        <taxon>Peniculida</taxon>
        <taxon>Parameciidae</taxon>
        <taxon>Paramecium</taxon>
    </lineage>
</organism>
<dbReference type="PROSITE" id="PS50294">
    <property type="entry name" value="WD_REPEATS_REGION"/>
    <property type="match status" value="1"/>
</dbReference>
<dbReference type="PANTHER" id="PTHR45333">
    <property type="entry name" value="MEMBRANE PROTEIN-RELATED"/>
    <property type="match status" value="1"/>
</dbReference>
<keyword evidence="2" id="KW-0812">Transmembrane</keyword>
<dbReference type="AlphaFoldDB" id="A0A8S1QQI9"/>
<dbReference type="SMART" id="SM00320">
    <property type="entry name" value="WD40"/>
    <property type="match status" value="1"/>
</dbReference>
<dbReference type="InterPro" id="IPR001680">
    <property type="entry name" value="WD40_rpt"/>
</dbReference>
<feature type="transmembrane region" description="Helical" evidence="2">
    <location>
        <begin position="282"/>
        <end position="304"/>
    </location>
</feature>
<name>A0A8S1QQI9_PARPR</name>
<keyword evidence="1" id="KW-0853">WD repeat</keyword>
<protein>
    <submittedName>
        <fullName evidence="3">Uncharacterized protein</fullName>
    </submittedName>
</protein>
<dbReference type="InterPro" id="IPR019775">
    <property type="entry name" value="WD40_repeat_CS"/>
</dbReference>
<dbReference type="PROSITE" id="PS00678">
    <property type="entry name" value="WD_REPEATS_1"/>
    <property type="match status" value="1"/>
</dbReference>
<gene>
    <name evidence="3" type="ORF">PPRIM_AZ9-3.1.T1830004</name>
</gene>
<feature type="transmembrane region" description="Helical" evidence="2">
    <location>
        <begin position="253"/>
        <end position="270"/>
    </location>
</feature>
<evidence type="ECO:0000256" key="1">
    <source>
        <dbReference type="PROSITE-ProRule" id="PRU00221"/>
    </source>
</evidence>
<sequence length="331" mass="38859">MDDPEDLSEIFAQVQGVDKRIYSLIIQMQEKQNTRDWMGFLSDYENLRHLEENNIKLILNVIVKIKDHDFNKQDYSDQRYLEQRQDLIKCIREQKQIIRFLKFLAPLRAYDENLIQCGSNSLKFIKIKILKTSELRIFLYSELIFQVQLKRVITRQCRHKWNEFKGIFIAQLGEINKLDGHTDSVYSVCLSPDGIILTSGSNKKIFLWDLKTGQFTLASGSNNTTIRLWDVKTGQQKIKLDGHRNSVNSHLTILYQHMVVVITLSVFGMENQEKKFNLRIKIIKIFIIILRLLLQKTLLIQVLIQTFLGTTNLNIQMISQQAIFKHRTLQS</sequence>
<keyword evidence="2" id="KW-1133">Transmembrane helix</keyword>
<feature type="repeat" description="WD" evidence="1">
    <location>
        <begin position="178"/>
        <end position="218"/>
    </location>
</feature>
<reference evidence="3" key="1">
    <citation type="submission" date="2021-01" db="EMBL/GenBank/DDBJ databases">
        <authorList>
            <consortium name="Genoscope - CEA"/>
            <person name="William W."/>
        </authorList>
    </citation>
    <scope>NUCLEOTIDE SEQUENCE</scope>
</reference>
<proteinExistence type="predicted"/>
<keyword evidence="2" id="KW-0472">Membrane</keyword>
<dbReference type="Pfam" id="PF00400">
    <property type="entry name" value="WD40"/>
    <property type="match status" value="1"/>
</dbReference>
<dbReference type="EMBL" id="CAJJDM010000192">
    <property type="protein sequence ID" value="CAD8116887.1"/>
    <property type="molecule type" value="Genomic_DNA"/>
</dbReference>
<dbReference type="Proteomes" id="UP000688137">
    <property type="component" value="Unassembled WGS sequence"/>
</dbReference>
<dbReference type="PANTHER" id="PTHR45333:SF1">
    <property type="entry name" value="CHROMOSOME UNDETERMINED SCAFFOLD_625, WHOLE GENOME SHOTGUN SEQUENCE"/>
    <property type="match status" value="1"/>
</dbReference>
<evidence type="ECO:0000313" key="4">
    <source>
        <dbReference type="Proteomes" id="UP000688137"/>
    </source>
</evidence>
<comment type="caution">
    <text evidence="3">The sequence shown here is derived from an EMBL/GenBank/DDBJ whole genome shotgun (WGS) entry which is preliminary data.</text>
</comment>
<evidence type="ECO:0000256" key="2">
    <source>
        <dbReference type="SAM" id="Phobius"/>
    </source>
</evidence>
<keyword evidence="4" id="KW-1185">Reference proteome</keyword>